<proteinExistence type="predicted"/>
<name>A0A067SZY9_GALM3</name>
<dbReference type="OrthoDB" id="428577at2759"/>
<evidence type="ECO:0000313" key="1">
    <source>
        <dbReference type="EMBL" id="KDR73259.1"/>
    </source>
</evidence>
<evidence type="ECO:0000313" key="2">
    <source>
        <dbReference type="Proteomes" id="UP000027222"/>
    </source>
</evidence>
<gene>
    <name evidence="1" type="ORF">GALMADRAFT_142387</name>
</gene>
<dbReference type="Proteomes" id="UP000027222">
    <property type="component" value="Unassembled WGS sequence"/>
</dbReference>
<organism evidence="1 2">
    <name type="scientific">Galerina marginata (strain CBS 339.88)</name>
    <dbReference type="NCBI Taxonomy" id="685588"/>
    <lineage>
        <taxon>Eukaryota</taxon>
        <taxon>Fungi</taxon>
        <taxon>Dikarya</taxon>
        <taxon>Basidiomycota</taxon>
        <taxon>Agaricomycotina</taxon>
        <taxon>Agaricomycetes</taxon>
        <taxon>Agaricomycetidae</taxon>
        <taxon>Agaricales</taxon>
        <taxon>Agaricineae</taxon>
        <taxon>Strophariaceae</taxon>
        <taxon>Galerina</taxon>
    </lineage>
</organism>
<dbReference type="AlphaFoldDB" id="A0A067SZY9"/>
<protein>
    <recommendedName>
        <fullName evidence="3">Ubiquitin-like domain-containing protein</fullName>
    </recommendedName>
</protein>
<dbReference type="EMBL" id="KL142386">
    <property type="protein sequence ID" value="KDR73259.1"/>
    <property type="molecule type" value="Genomic_DNA"/>
</dbReference>
<evidence type="ECO:0008006" key="3">
    <source>
        <dbReference type="Google" id="ProtNLM"/>
    </source>
</evidence>
<reference evidence="2" key="1">
    <citation type="journal article" date="2014" name="Proc. Natl. Acad. Sci. U.S.A.">
        <title>Extensive sampling of basidiomycete genomes demonstrates inadequacy of the white-rot/brown-rot paradigm for wood decay fungi.</title>
        <authorList>
            <person name="Riley R."/>
            <person name="Salamov A.A."/>
            <person name="Brown D.W."/>
            <person name="Nagy L.G."/>
            <person name="Floudas D."/>
            <person name="Held B.W."/>
            <person name="Levasseur A."/>
            <person name="Lombard V."/>
            <person name="Morin E."/>
            <person name="Otillar R."/>
            <person name="Lindquist E.A."/>
            <person name="Sun H."/>
            <person name="LaButti K.M."/>
            <person name="Schmutz J."/>
            <person name="Jabbour D."/>
            <person name="Luo H."/>
            <person name="Baker S.E."/>
            <person name="Pisabarro A.G."/>
            <person name="Walton J.D."/>
            <person name="Blanchette R.A."/>
            <person name="Henrissat B."/>
            <person name="Martin F."/>
            <person name="Cullen D."/>
            <person name="Hibbett D.S."/>
            <person name="Grigoriev I.V."/>
        </authorList>
    </citation>
    <scope>NUCLEOTIDE SEQUENCE [LARGE SCALE GENOMIC DNA]</scope>
    <source>
        <strain evidence="2">CBS 339.88</strain>
    </source>
</reference>
<keyword evidence="2" id="KW-1185">Reference proteome</keyword>
<dbReference type="HOGENOM" id="CLU_028134_0_0_1"/>
<sequence>MALSPKSLNCEYPTPSHPQCLPLLLQKTSSLNLMLNDSAEIPPKAEPLVFVYDNKRICATATSRELFRNITEDDDLSFHTNELKACRGVLAEIPFTFWTEVVEFLDTIIVMKGCPNSGPQIGVTTNRKATDIIPLRIRILGEGREIRLYVPLSNTRKQVEATLANILNKDPADHFLSDGGKRFSLPDLTEADVLDYHQVLSRTAPVIYLHSPRILNVSVTLSLSSHWALSGIHPVVPIQNRTAQRGESFTWNITVYPDGALELQEAGSRMRHLSWDVQKYGAEAVPKSDASSASDLIEISQNDLEDFNLYCTILDNDTAVVLPNNRHLDVYLDRVLAALGVYEKARNTFISAWTRTLPHEFVAFRFLHGDEASRLDIFPFPDHMIRIFVVFQGVKRSDLKNWETALERGKSEDVSWCRDLVGGDCDGASDEELFRVVELGGMEVVPRL</sequence>
<accession>A0A067SZY9</accession>